<accession>A0A7U0GBR0</accession>
<name>A0A7U0GBR0_9CAUD</name>
<keyword evidence="2" id="KW-1185">Reference proteome</keyword>
<gene>
    <name evidence="1" type="ORF">vBKpMFBKp24_181</name>
</gene>
<proteinExistence type="predicted"/>
<reference evidence="1 2" key="1">
    <citation type="submission" date="2020-12" db="EMBL/GenBank/DDBJ databases">
        <title>Genomic characterization of four novel bacteriophages infecting Klebsiella pneumoniae.</title>
        <authorList>
            <person name="Estrada Bonilla B."/>
            <person name="Costa A.R."/>
            <person name="van Rossum T."/>
            <person name="Hagedoorn S."/>
            <person name="Wallinga H."/>
            <person name="Xiao M."/>
            <person name="Song W."/>
            <person name="Haas P.-J."/>
            <person name="Nobrega F.L."/>
            <person name="Brouns S.J.J."/>
        </authorList>
    </citation>
    <scope>NUCLEOTIDE SEQUENCE [LARGE SCALE GENOMIC DNA]</scope>
</reference>
<protein>
    <submittedName>
        <fullName evidence="1">Uncharacterized protein</fullName>
    </submittedName>
</protein>
<organism evidence="1 2">
    <name type="scientific">Klebsiella phage vB_KpM_FBKp24</name>
    <dbReference type="NCBI Taxonomy" id="2801834"/>
    <lineage>
        <taxon>Viruses</taxon>
        <taxon>Duplodnaviria</taxon>
        <taxon>Heunggongvirae</taxon>
        <taxon>Uroviricota</taxon>
        <taxon>Caudoviricetes</taxon>
        <taxon>Chimalliviridae</taxon>
        <taxon>Maaswegvirus</taxon>
        <taxon>Maaswegvirus Kp24</taxon>
    </lineage>
</organism>
<dbReference type="Proteomes" id="UP000596381">
    <property type="component" value="Segment"/>
</dbReference>
<dbReference type="EMBL" id="MW394391">
    <property type="protein sequence ID" value="QQV92243.1"/>
    <property type="molecule type" value="Genomic_DNA"/>
</dbReference>
<evidence type="ECO:0000313" key="1">
    <source>
        <dbReference type="EMBL" id="QQV92243.1"/>
    </source>
</evidence>
<sequence length="130" mass="14363">MNCQDALNAVMWQENKIVLLIGELEDDLLTFVEDQFGPITKRSVGKLFSDSLPEIPSAGTFDTVTLLSHPSKPQPVIVPNRQLWLTLDVRALTNKTKFVADIVIKVQKGSGGFAWSVTRPSNQSPTAMDH</sequence>
<evidence type="ECO:0000313" key="2">
    <source>
        <dbReference type="Proteomes" id="UP000596381"/>
    </source>
</evidence>